<evidence type="ECO:0000256" key="5">
    <source>
        <dbReference type="ARBA" id="ARBA00022801"/>
    </source>
</evidence>
<dbReference type="GO" id="GO:0005576">
    <property type="term" value="C:extracellular region"/>
    <property type="evidence" value="ECO:0007669"/>
    <property type="project" value="UniProtKB-SubCell"/>
</dbReference>
<feature type="signal peptide" evidence="8">
    <location>
        <begin position="1"/>
        <end position="22"/>
    </location>
</feature>
<dbReference type="GO" id="GO:0016788">
    <property type="term" value="F:hydrolase activity, acting on ester bonds"/>
    <property type="evidence" value="ECO:0007669"/>
    <property type="project" value="InterPro"/>
</dbReference>
<evidence type="ECO:0000313" key="9">
    <source>
        <dbReference type="EMBL" id="CAA0829448.1"/>
    </source>
</evidence>
<keyword evidence="7" id="KW-0443">Lipid metabolism</keyword>
<comment type="similarity">
    <text evidence="2">Belongs to the 'GDSL' lipolytic enzyme family.</text>
</comment>
<dbReference type="AlphaFoldDB" id="A0A9N7RG14"/>
<proteinExistence type="inferred from homology"/>
<dbReference type="PANTHER" id="PTHR45650">
    <property type="entry name" value="GDSL-LIKE LIPASE/ACYLHYDROLASE-RELATED"/>
    <property type="match status" value="1"/>
</dbReference>
<name>A0A9N7RG14_STRHE</name>
<keyword evidence="3" id="KW-0964">Secreted</keyword>
<keyword evidence="5" id="KW-0378">Hydrolase</keyword>
<sequence>MERVASFLITIITFITIHGVTASSKVDPIVPAMFIFGDSYVDSGNNNNINTSTLDQANFPPYGENFTGSVPTGRFTNGQTIPDFIAKRAGFNSLTPVYLSTTQNGKKYEGKNFASGGAGALKETLKGYQQDHNTHQTDRVAAGVISSTSSEALRESWPKVGLAVPLSSPGFEGDRRTQLLARSRRKPPICWSFVIMRDCS</sequence>
<dbReference type="Proteomes" id="UP001153555">
    <property type="component" value="Unassembled WGS sequence"/>
</dbReference>
<dbReference type="InterPro" id="IPR051238">
    <property type="entry name" value="GDSL_esterase/lipase"/>
</dbReference>
<protein>
    <submittedName>
        <fullName evidence="9">GDSL esterase/lipase 5</fullName>
    </submittedName>
</protein>
<comment type="caution">
    <text evidence="9">The sequence shown here is derived from an EMBL/GenBank/DDBJ whole genome shotgun (WGS) entry which is preliminary data.</text>
</comment>
<feature type="chain" id="PRO_5040335924" evidence="8">
    <location>
        <begin position="23"/>
        <end position="200"/>
    </location>
</feature>
<evidence type="ECO:0000313" key="10">
    <source>
        <dbReference type="Proteomes" id="UP001153555"/>
    </source>
</evidence>
<keyword evidence="10" id="KW-1185">Reference proteome</keyword>
<evidence type="ECO:0000256" key="3">
    <source>
        <dbReference type="ARBA" id="ARBA00022525"/>
    </source>
</evidence>
<dbReference type="InterPro" id="IPR036514">
    <property type="entry name" value="SGNH_hydro_sf"/>
</dbReference>
<dbReference type="OrthoDB" id="1600564at2759"/>
<gene>
    <name evidence="9" type="ORF">SHERM_25021</name>
</gene>
<dbReference type="EMBL" id="CACSLK010027773">
    <property type="protein sequence ID" value="CAA0829448.1"/>
    <property type="molecule type" value="Genomic_DNA"/>
</dbReference>
<keyword evidence="6" id="KW-0442">Lipid degradation</keyword>
<evidence type="ECO:0000256" key="6">
    <source>
        <dbReference type="ARBA" id="ARBA00022963"/>
    </source>
</evidence>
<evidence type="ECO:0000256" key="4">
    <source>
        <dbReference type="ARBA" id="ARBA00022729"/>
    </source>
</evidence>
<evidence type="ECO:0000256" key="8">
    <source>
        <dbReference type="SAM" id="SignalP"/>
    </source>
</evidence>
<dbReference type="Gene3D" id="3.40.50.1110">
    <property type="entry name" value="SGNH hydrolase"/>
    <property type="match status" value="1"/>
</dbReference>
<evidence type="ECO:0000256" key="1">
    <source>
        <dbReference type="ARBA" id="ARBA00004613"/>
    </source>
</evidence>
<reference evidence="9" key="1">
    <citation type="submission" date="2019-12" db="EMBL/GenBank/DDBJ databases">
        <authorList>
            <person name="Scholes J."/>
        </authorList>
    </citation>
    <scope>NUCLEOTIDE SEQUENCE</scope>
</reference>
<dbReference type="GO" id="GO:0016042">
    <property type="term" value="P:lipid catabolic process"/>
    <property type="evidence" value="ECO:0007669"/>
    <property type="project" value="UniProtKB-KW"/>
</dbReference>
<keyword evidence="4 8" id="KW-0732">Signal</keyword>
<dbReference type="Pfam" id="PF00657">
    <property type="entry name" value="Lipase_GDSL"/>
    <property type="match status" value="1"/>
</dbReference>
<evidence type="ECO:0000256" key="7">
    <source>
        <dbReference type="ARBA" id="ARBA00023098"/>
    </source>
</evidence>
<organism evidence="9 10">
    <name type="scientific">Striga hermonthica</name>
    <name type="common">Purple witchweed</name>
    <name type="synonym">Buchnera hermonthica</name>
    <dbReference type="NCBI Taxonomy" id="68872"/>
    <lineage>
        <taxon>Eukaryota</taxon>
        <taxon>Viridiplantae</taxon>
        <taxon>Streptophyta</taxon>
        <taxon>Embryophyta</taxon>
        <taxon>Tracheophyta</taxon>
        <taxon>Spermatophyta</taxon>
        <taxon>Magnoliopsida</taxon>
        <taxon>eudicotyledons</taxon>
        <taxon>Gunneridae</taxon>
        <taxon>Pentapetalae</taxon>
        <taxon>asterids</taxon>
        <taxon>lamiids</taxon>
        <taxon>Lamiales</taxon>
        <taxon>Orobanchaceae</taxon>
        <taxon>Buchnereae</taxon>
        <taxon>Striga</taxon>
    </lineage>
</organism>
<dbReference type="PANTHER" id="PTHR45650:SF3">
    <property type="entry name" value="OS01G0748500 PROTEIN"/>
    <property type="match status" value="1"/>
</dbReference>
<evidence type="ECO:0000256" key="2">
    <source>
        <dbReference type="ARBA" id="ARBA00008668"/>
    </source>
</evidence>
<dbReference type="InterPro" id="IPR001087">
    <property type="entry name" value="GDSL"/>
</dbReference>
<comment type="subcellular location">
    <subcellularLocation>
        <location evidence="1">Secreted</location>
    </subcellularLocation>
</comment>
<accession>A0A9N7RG14</accession>